<reference evidence="1 2" key="1">
    <citation type="journal article" date="2023" name="Nucleic Acids Res.">
        <title>The hologenome of Daphnia magna reveals possible DNA methylation and microbiome-mediated evolution of the host genome.</title>
        <authorList>
            <person name="Chaturvedi A."/>
            <person name="Li X."/>
            <person name="Dhandapani V."/>
            <person name="Marshall H."/>
            <person name="Kissane S."/>
            <person name="Cuenca-Cambronero M."/>
            <person name="Asole G."/>
            <person name="Calvet F."/>
            <person name="Ruiz-Romero M."/>
            <person name="Marangio P."/>
            <person name="Guigo R."/>
            <person name="Rago D."/>
            <person name="Mirbahai L."/>
            <person name="Eastwood N."/>
            <person name="Colbourne J.K."/>
            <person name="Zhou J."/>
            <person name="Mallon E."/>
            <person name="Orsini L."/>
        </authorList>
    </citation>
    <scope>NUCLEOTIDE SEQUENCE [LARGE SCALE GENOMIC DNA]</scope>
    <source>
        <strain evidence="1">LRV0_1</strain>
    </source>
</reference>
<evidence type="ECO:0000313" key="1">
    <source>
        <dbReference type="EMBL" id="KAK4022083.1"/>
    </source>
</evidence>
<protein>
    <submittedName>
        <fullName evidence="1">Uncharacterized protein</fullName>
    </submittedName>
</protein>
<accession>A0ABR0AAB1</accession>
<name>A0ABR0AAB1_9CRUS</name>
<dbReference type="Proteomes" id="UP001234178">
    <property type="component" value="Unassembled WGS sequence"/>
</dbReference>
<dbReference type="EMBL" id="JAOYFB010000037">
    <property type="protein sequence ID" value="KAK4022083.1"/>
    <property type="molecule type" value="Genomic_DNA"/>
</dbReference>
<proteinExistence type="predicted"/>
<comment type="caution">
    <text evidence="1">The sequence shown here is derived from an EMBL/GenBank/DDBJ whole genome shotgun (WGS) entry which is preliminary data.</text>
</comment>
<evidence type="ECO:0000313" key="2">
    <source>
        <dbReference type="Proteomes" id="UP001234178"/>
    </source>
</evidence>
<gene>
    <name evidence="1" type="ORF">OUZ56_007570</name>
</gene>
<sequence length="98" mass="11447">MKEERKTNGSLAEMKIVAFSLSATYLIRRSSVLVWIQRITIYYRSRWVYQVRPRVSNCFMVVGSSGPDPIKDRSFQTENYSSPYFAVVLMLLQFHLST</sequence>
<organism evidence="1 2">
    <name type="scientific">Daphnia magna</name>
    <dbReference type="NCBI Taxonomy" id="35525"/>
    <lineage>
        <taxon>Eukaryota</taxon>
        <taxon>Metazoa</taxon>
        <taxon>Ecdysozoa</taxon>
        <taxon>Arthropoda</taxon>
        <taxon>Crustacea</taxon>
        <taxon>Branchiopoda</taxon>
        <taxon>Diplostraca</taxon>
        <taxon>Cladocera</taxon>
        <taxon>Anomopoda</taxon>
        <taxon>Daphniidae</taxon>
        <taxon>Daphnia</taxon>
    </lineage>
</organism>
<keyword evidence="2" id="KW-1185">Reference proteome</keyword>